<proteinExistence type="predicted"/>
<comment type="caution">
    <text evidence="4">The sequence shown here is derived from an EMBL/GenBank/DDBJ whole genome shotgun (WGS) entry which is preliminary data.</text>
</comment>
<sequence>MTQREDSEEVIRDIEEEFEARAIGLEEQPALYTIARASEVLGMSEQEITRLVLLKKIPAVRMGRSLRIREEALERFVAEMTSPEQVPATPVLYSAEQVAEILQLSLDNVWRLLKEGHLKGFKIRGGRSSWRIPAEALNEFIRKRMQETDSQGRSPK</sequence>
<evidence type="ECO:0000313" key="6">
    <source>
        <dbReference type="Proteomes" id="UP000580051"/>
    </source>
</evidence>
<evidence type="ECO:0000313" key="3">
    <source>
        <dbReference type="EMBL" id="GFP27287.1"/>
    </source>
</evidence>
<evidence type="ECO:0000313" key="2">
    <source>
        <dbReference type="EMBL" id="GFP21187.1"/>
    </source>
</evidence>
<accession>A0A6V8PXA4</accession>
<feature type="domain" description="Helix-turn-helix" evidence="1">
    <location>
        <begin position="31"/>
        <end position="79"/>
    </location>
</feature>
<dbReference type="InterPro" id="IPR010093">
    <property type="entry name" value="SinI_DNA-bd"/>
</dbReference>
<keyword evidence="7" id="KW-1185">Reference proteome</keyword>
<organism evidence="4 5">
    <name type="scientific">Candidatus Hakubella thermalkaliphila</name>
    <dbReference type="NCBI Taxonomy" id="2754717"/>
    <lineage>
        <taxon>Bacteria</taxon>
        <taxon>Bacillati</taxon>
        <taxon>Actinomycetota</taxon>
        <taxon>Actinomycetota incertae sedis</taxon>
        <taxon>Candidatus Hakubellales</taxon>
        <taxon>Candidatus Hakubellaceae</taxon>
        <taxon>Candidatus Hakubella</taxon>
    </lineage>
</organism>
<dbReference type="Proteomes" id="UP000580051">
    <property type="component" value="Unassembled WGS sequence"/>
</dbReference>
<evidence type="ECO:0000313" key="4">
    <source>
        <dbReference type="EMBL" id="GFP35371.1"/>
    </source>
</evidence>
<feature type="domain" description="Helix-turn-helix" evidence="1">
    <location>
        <begin position="92"/>
        <end position="144"/>
    </location>
</feature>
<evidence type="ECO:0000259" key="1">
    <source>
        <dbReference type="Pfam" id="PF12728"/>
    </source>
</evidence>
<dbReference type="EMBL" id="BLRY01000025">
    <property type="protein sequence ID" value="GFP27287.1"/>
    <property type="molecule type" value="Genomic_DNA"/>
</dbReference>
<dbReference type="Proteomes" id="UP000576480">
    <property type="component" value="Unassembled WGS sequence"/>
</dbReference>
<dbReference type="Pfam" id="PF12728">
    <property type="entry name" value="HTH_17"/>
    <property type="match status" value="2"/>
</dbReference>
<evidence type="ECO:0000313" key="5">
    <source>
        <dbReference type="Proteomes" id="UP000576480"/>
    </source>
</evidence>
<dbReference type="AlphaFoldDB" id="A0A6V8PXA4"/>
<name>A0A6V8PXA4_9ACTN</name>
<protein>
    <recommendedName>
        <fullName evidence="1">Helix-turn-helix domain-containing protein</fullName>
    </recommendedName>
</protein>
<dbReference type="EMBL" id="BLRV01000024">
    <property type="protein sequence ID" value="GFP21187.1"/>
    <property type="molecule type" value="Genomic_DNA"/>
</dbReference>
<reference evidence="5 6" key="1">
    <citation type="journal article" date="2020" name="Front. Microbiol.">
        <title>Single-cell genomics of novel Actinobacteria with the Wood-Ljungdahl pathway discovered in a serpentinizing system.</title>
        <authorList>
            <person name="Merino N."/>
            <person name="Kawai M."/>
            <person name="Boyd E.S."/>
            <person name="Colman D.R."/>
            <person name="McGlynn S.E."/>
            <person name="Nealson K.H."/>
            <person name="Kurokawa K."/>
            <person name="Hongoh Y."/>
        </authorList>
    </citation>
    <scope>NUCLEOTIDE SEQUENCE [LARGE SCALE GENOMIC DNA]</scope>
    <source>
        <strain evidence="2 6">S06</strain>
        <strain evidence="3 7">S33</strain>
        <strain evidence="4 5">S43</strain>
    </source>
</reference>
<evidence type="ECO:0000313" key="7">
    <source>
        <dbReference type="Proteomes" id="UP000591948"/>
    </source>
</evidence>
<dbReference type="NCBIfam" id="TIGR01764">
    <property type="entry name" value="excise"/>
    <property type="match status" value="2"/>
</dbReference>
<dbReference type="RefSeq" id="WP_176226321.1">
    <property type="nucleotide sequence ID" value="NZ_BLRV01000024.1"/>
</dbReference>
<dbReference type="InterPro" id="IPR041657">
    <property type="entry name" value="HTH_17"/>
</dbReference>
<dbReference type="EMBL" id="BLSB01000090">
    <property type="protein sequence ID" value="GFP35371.1"/>
    <property type="molecule type" value="Genomic_DNA"/>
</dbReference>
<dbReference type="Proteomes" id="UP000591948">
    <property type="component" value="Unassembled WGS sequence"/>
</dbReference>
<gene>
    <name evidence="2" type="ORF">HKBW3S06_00413</name>
    <name evidence="3" type="ORF">HKBW3S33_00701</name>
    <name evidence="4" type="ORF">HKBW3S43_01163</name>
</gene>
<dbReference type="GO" id="GO:0003677">
    <property type="term" value="F:DNA binding"/>
    <property type="evidence" value="ECO:0007669"/>
    <property type="project" value="InterPro"/>
</dbReference>